<dbReference type="Proteomes" id="UP000092671">
    <property type="component" value="Unassembled WGS sequence"/>
</dbReference>
<organism evidence="2 3">
    <name type="scientific">Moraxella nonliquefaciens</name>
    <dbReference type="NCBI Taxonomy" id="478"/>
    <lineage>
        <taxon>Bacteria</taxon>
        <taxon>Pseudomonadati</taxon>
        <taxon>Pseudomonadota</taxon>
        <taxon>Gammaproteobacteria</taxon>
        <taxon>Moraxellales</taxon>
        <taxon>Moraxellaceae</taxon>
        <taxon>Moraxella</taxon>
    </lineage>
</organism>
<evidence type="ECO:0000313" key="3">
    <source>
        <dbReference type="Proteomes" id="UP000092671"/>
    </source>
</evidence>
<dbReference type="Pfam" id="PF13490">
    <property type="entry name" value="zf-HC2"/>
    <property type="match status" value="1"/>
</dbReference>
<sequence>MKRFKNCQKMTELMSLSQDESLTLSQKMMVRFHLLMCPECARFDKNNEILKVMIKQHKNLNDDLS</sequence>
<dbReference type="EMBL" id="LZDN01000003">
    <property type="protein sequence ID" value="OBX51814.1"/>
    <property type="molecule type" value="Genomic_DNA"/>
</dbReference>
<evidence type="ECO:0000259" key="1">
    <source>
        <dbReference type="Pfam" id="PF13490"/>
    </source>
</evidence>
<comment type="caution">
    <text evidence="2">The sequence shown here is derived from an EMBL/GenBank/DDBJ whole genome shotgun (WGS) entry which is preliminary data.</text>
</comment>
<reference evidence="2 3" key="1">
    <citation type="submission" date="2016-06" db="EMBL/GenBank/DDBJ databases">
        <title>Draft genome of Moraxella nonliquefaciens CCUG 60284.</title>
        <authorList>
            <person name="Salva-Serra F."/>
            <person name="Engstrom-Jakobsson H."/>
            <person name="Thorell K."/>
            <person name="Gonzales-Siles L."/>
            <person name="Karlsson R."/>
            <person name="Boulund F."/>
            <person name="Engstrand L."/>
            <person name="Kristiansson E."/>
            <person name="Moore E."/>
        </authorList>
    </citation>
    <scope>NUCLEOTIDE SEQUENCE [LARGE SCALE GENOMIC DNA]</scope>
    <source>
        <strain evidence="2 3">CCUG 60284</strain>
    </source>
</reference>
<protein>
    <recommendedName>
        <fullName evidence="1">Putative zinc-finger domain-containing protein</fullName>
    </recommendedName>
</protein>
<feature type="domain" description="Putative zinc-finger" evidence="1">
    <location>
        <begin position="7"/>
        <end position="41"/>
    </location>
</feature>
<evidence type="ECO:0000313" key="2">
    <source>
        <dbReference type="EMBL" id="OBX51814.1"/>
    </source>
</evidence>
<dbReference type="AlphaFoldDB" id="A0A1B8PLF6"/>
<name>A0A1B8PLF6_MORNO</name>
<accession>A0A1B8PLF6</accession>
<gene>
    <name evidence="2" type="ORF">A9Z60_05885</name>
</gene>
<proteinExistence type="predicted"/>
<dbReference type="InterPro" id="IPR027383">
    <property type="entry name" value="Znf_put"/>
</dbReference>
<dbReference type="RefSeq" id="WP_062498243.1">
    <property type="nucleotide sequence ID" value="NZ_LZDN01000003.1"/>
</dbReference>